<protein>
    <submittedName>
        <fullName evidence="2">Uncharacterized protein</fullName>
    </submittedName>
</protein>
<feature type="signal peptide" evidence="1">
    <location>
        <begin position="1"/>
        <end position="16"/>
    </location>
</feature>
<gene>
    <name evidence="2" type="ORF">DGAL_LOCUS3064</name>
</gene>
<keyword evidence="1" id="KW-0732">Signal</keyword>
<reference evidence="2" key="1">
    <citation type="submission" date="2021-11" db="EMBL/GenBank/DDBJ databases">
        <authorList>
            <person name="Schell T."/>
        </authorList>
    </citation>
    <scope>NUCLEOTIDE SEQUENCE</scope>
    <source>
        <strain evidence="2">M5</strain>
    </source>
</reference>
<dbReference type="OrthoDB" id="10370200at2759"/>
<dbReference type="EMBL" id="CAKKLH010000045">
    <property type="protein sequence ID" value="CAH0100776.1"/>
    <property type="molecule type" value="Genomic_DNA"/>
</dbReference>
<keyword evidence="3" id="KW-1185">Reference proteome</keyword>
<dbReference type="AlphaFoldDB" id="A0A8J2WGL0"/>
<evidence type="ECO:0000313" key="3">
    <source>
        <dbReference type="Proteomes" id="UP000789390"/>
    </source>
</evidence>
<comment type="caution">
    <text evidence="2">The sequence shown here is derived from an EMBL/GenBank/DDBJ whole genome shotgun (WGS) entry which is preliminary data.</text>
</comment>
<sequence length="75" mass="8456">MKAFIVAALLVVLVSGQPPYKQILFPNHPATANFIGPNVREPAFQHNVAYDPEHRPPSMPKILIFMSKIRKMFLA</sequence>
<feature type="chain" id="PRO_5035286943" evidence="1">
    <location>
        <begin position="17"/>
        <end position="75"/>
    </location>
</feature>
<evidence type="ECO:0000313" key="2">
    <source>
        <dbReference type="EMBL" id="CAH0100776.1"/>
    </source>
</evidence>
<dbReference type="Proteomes" id="UP000789390">
    <property type="component" value="Unassembled WGS sequence"/>
</dbReference>
<name>A0A8J2WGL0_9CRUS</name>
<evidence type="ECO:0000256" key="1">
    <source>
        <dbReference type="SAM" id="SignalP"/>
    </source>
</evidence>
<accession>A0A8J2WGL0</accession>
<organism evidence="2 3">
    <name type="scientific">Daphnia galeata</name>
    <dbReference type="NCBI Taxonomy" id="27404"/>
    <lineage>
        <taxon>Eukaryota</taxon>
        <taxon>Metazoa</taxon>
        <taxon>Ecdysozoa</taxon>
        <taxon>Arthropoda</taxon>
        <taxon>Crustacea</taxon>
        <taxon>Branchiopoda</taxon>
        <taxon>Diplostraca</taxon>
        <taxon>Cladocera</taxon>
        <taxon>Anomopoda</taxon>
        <taxon>Daphniidae</taxon>
        <taxon>Daphnia</taxon>
    </lineage>
</organism>
<proteinExistence type="predicted"/>